<comment type="caution">
    <text evidence="9">The sequence shown here is derived from an EMBL/GenBank/DDBJ whole genome shotgun (WGS) entry which is preliminary data.</text>
</comment>
<evidence type="ECO:0000256" key="1">
    <source>
        <dbReference type="ARBA" id="ARBA00004123"/>
    </source>
</evidence>
<gene>
    <name evidence="9" type="primary">ORC3</name>
    <name evidence="9" type="ORF">PMZ80_006617</name>
</gene>
<evidence type="ECO:0000256" key="5">
    <source>
        <dbReference type="ARBA" id="ARBA00023242"/>
    </source>
</evidence>
<evidence type="ECO:0000256" key="3">
    <source>
        <dbReference type="ARBA" id="ARBA00022705"/>
    </source>
</evidence>
<feature type="domain" description="Origin recognition complex subunit 3 N-terminal" evidence="7">
    <location>
        <begin position="40"/>
        <end position="342"/>
    </location>
</feature>
<dbReference type="Pfam" id="PF07034">
    <property type="entry name" value="ORC3_N"/>
    <property type="match status" value="1"/>
</dbReference>
<keyword evidence="4" id="KW-0238">DNA-binding</keyword>
<evidence type="ECO:0000259" key="8">
    <source>
        <dbReference type="Pfam" id="PF18137"/>
    </source>
</evidence>
<feature type="region of interest" description="Disordered" evidence="6">
    <location>
        <begin position="507"/>
        <end position="556"/>
    </location>
</feature>
<protein>
    <submittedName>
        <fullName evidence="9">Origin recognition complex subunit 3</fullName>
    </submittedName>
</protein>
<sequence length="755" mass="84381">MDEVELEDHAEDGFLEDTSYQACFIFRSGDTGSKGRPTKKRKLNGTTSTVPHAFPKLSQQNDSETLAQRRYDLSSRFWKAQQSNFTYHDVDEDSLVQLSSYLTDAAKTTHRDRLRTALLLTGLDGANYDAVLRRVSAASSRPSSNVLVSLQTRQCPNLQTALKNLIKGVIVEHSKVDVYNDFLAKHKRLLPLNFGLELLEQFCLDHSVSQITVSLSDAETFDSNVTNELIHALCSWKGRIPFTLMLGITSTRELFEHRISKSCLKCMEARTFNFAPRKDMISDILHEAQGYDQQSSPVLLDSSIMSVVSDINQMQGKSAQSLKSTLRYLYMSHLFANPVALLSEPETTAFDYESQKNLAQAVRNTESFKIFCENLLAEKDKASNSKVRHLLDNDKVLLQEVKDRVQEGQRAYETSRRVIHGFAELCCIAFREEAQRQKSKLDLEAQLFQAMDDLTDTEAYDEVVRRVQSLTPSVLLQVLGDLRPETVSILDLGEAIDELQTQLRLEQGPDGTAKDDEDPSLADTVGDRISTSTPSTPKRRGKNIKAGMPSAKPAENTANAAKTHLLTALKHKLRTSSLDVSSLLLHEAYVLSGRTTRFKPSFEPHPRAATERALLRPSDYLGWYQGRDNTDTDGSAAEDDDEPRTQHATTMPPASILFTLLQEAPAIINVRDLFDAFRSRFEPAQEMNGTAPDEDEEAELKAHMTQFYRALAELKMVGLVKPSTGTQVKRATKGKNAKSGTQDIDFVAKTSWAGL</sequence>
<accession>A0ABR0RL51</accession>
<comment type="subcellular location">
    <subcellularLocation>
        <location evidence="1">Nucleus</location>
    </subcellularLocation>
</comment>
<dbReference type="PANTHER" id="PTHR12748:SF0">
    <property type="entry name" value="ORIGIN RECOGNITION COMPLEX SUBUNIT 3"/>
    <property type="match status" value="1"/>
</dbReference>
<dbReference type="PANTHER" id="PTHR12748">
    <property type="entry name" value="ORIGIN RECOGNITION COMPLEX SUBUNIT 3"/>
    <property type="match status" value="1"/>
</dbReference>
<evidence type="ECO:0000259" key="7">
    <source>
        <dbReference type="Pfam" id="PF07034"/>
    </source>
</evidence>
<evidence type="ECO:0000313" key="9">
    <source>
        <dbReference type="EMBL" id="KAK5941339.1"/>
    </source>
</evidence>
<keyword evidence="3" id="KW-0235">DNA replication</keyword>
<dbReference type="InterPro" id="IPR040855">
    <property type="entry name" value="ORC_WH_C"/>
</dbReference>
<dbReference type="InterPro" id="IPR045667">
    <property type="entry name" value="ORC3_N"/>
</dbReference>
<evidence type="ECO:0000256" key="4">
    <source>
        <dbReference type="ARBA" id="ARBA00023125"/>
    </source>
</evidence>
<dbReference type="CDD" id="cd20704">
    <property type="entry name" value="Orc3"/>
    <property type="match status" value="1"/>
</dbReference>
<reference evidence="9 10" key="1">
    <citation type="journal article" date="2023" name="Res Sq">
        <title>Genomic and morphological characterization of Knufia obscura isolated from the Mars 2020 spacecraft assembly facility.</title>
        <authorList>
            <person name="Chander A.M."/>
            <person name="Teixeira M.M."/>
            <person name="Singh N.K."/>
            <person name="Williams M.P."/>
            <person name="Parker C.W."/>
            <person name="Leo P."/>
            <person name="Stajich J.E."/>
            <person name="Torok T."/>
            <person name="Tighe S."/>
            <person name="Mason C.E."/>
            <person name="Venkateswaran K."/>
        </authorList>
    </citation>
    <scope>NUCLEOTIDE SEQUENCE [LARGE SCALE GENOMIC DNA]</scope>
    <source>
        <strain evidence="9 10">CCFEE 5817</strain>
    </source>
</reference>
<dbReference type="GeneID" id="90000066"/>
<evidence type="ECO:0000256" key="2">
    <source>
        <dbReference type="ARBA" id="ARBA00010977"/>
    </source>
</evidence>
<feature type="domain" description="Origin recognition complex subunit 3 winged helix C-terminal" evidence="8">
    <location>
        <begin position="607"/>
        <end position="724"/>
    </location>
</feature>
<evidence type="ECO:0000256" key="6">
    <source>
        <dbReference type="SAM" id="MobiDB-lite"/>
    </source>
</evidence>
<dbReference type="InterPro" id="IPR020795">
    <property type="entry name" value="ORC3"/>
</dbReference>
<dbReference type="Proteomes" id="UP001334248">
    <property type="component" value="Unassembled WGS sequence"/>
</dbReference>
<evidence type="ECO:0000313" key="10">
    <source>
        <dbReference type="Proteomes" id="UP001334248"/>
    </source>
</evidence>
<comment type="similarity">
    <text evidence="2">Belongs to the ORC3 family.</text>
</comment>
<proteinExistence type="inferred from homology"/>
<dbReference type="Pfam" id="PF18137">
    <property type="entry name" value="WHD_ORC"/>
    <property type="match status" value="1"/>
</dbReference>
<keyword evidence="10" id="KW-1185">Reference proteome</keyword>
<feature type="region of interest" description="Disordered" evidence="6">
    <location>
        <begin position="625"/>
        <end position="650"/>
    </location>
</feature>
<organism evidence="9 10">
    <name type="scientific">Knufia obscura</name>
    <dbReference type="NCBI Taxonomy" id="1635080"/>
    <lineage>
        <taxon>Eukaryota</taxon>
        <taxon>Fungi</taxon>
        <taxon>Dikarya</taxon>
        <taxon>Ascomycota</taxon>
        <taxon>Pezizomycotina</taxon>
        <taxon>Eurotiomycetes</taxon>
        <taxon>Chaetothyriomycetidae</taxon>
        <taxon>Chaetothyriales</taxon>
        <taxon>Trichomeriaceae</taxon>
        <taxon>Knufia</taxon>
    </lineage>
</organism>
<name>A0ABR0RL51_9EURO</name>
<keyword evidence="5" id="KW-0539">Nucleus</keyword>
<dbReference type="EMBL" id="JAVHJV010000007">
    <property type="protein sequence ID" value="KAK5941339.1"/>
    <property type="molecule type" value="Genomic_DNA"/>
</dbReference>
<dbReference type="RefSeq" id="XP_064729429.1">
    <property type="nucleotide sequence ID" value="XM_064875029.1"/>
</dbReference>